<dbReference type="AlphaFoldDB" id="A0ABD1LU49"/>
<dbReference type="PANTHER" id="PTHR46142">
    <property type="match status" value="1"/>
</dbReference>
<dbReference type="InterPro" id="IPR029068">
    <property type="entry name" value="Glyas_Bleomycin-R_OHBP_Dase"/>
</dbReference>
<dbReference type="Gene3D" id="3.10.180.10">
    <property type="entry name" value="2,3-Dihydroxybiphenyl 1,2-Dioxygenase, domain 1"/>
    <property type="match status" value="1"/>
</dbReference>
<protein>
    <recommendedName>
        <fullName evidence="2">Glyoxalase/fosfomycin resistance/dioxygenase domain-containing protein</fullName>
    </recommendedName>
</protein>
<name>A0ABD1LU49_9FABA</name>
<evidence type="ECO:0000259" key="2">
    <source>
        <dbReference type="Pfam" id="PF00903"/>
    </source>
</evidence>
<comment type="caution">
    <text evidence="3">The sequence shown here is derived from an EMBL/GenBank/DDBJ whole genome shotgun (WGS) entry which is preliminary data.</text>
</comment>
<dbReference type="Pfam" id="PF00903">
    <property type="entry name" value="Glyoxalase"/>
    <property type="match status" value="1"/>
</dbReference>
<feature type="region of interest" description="Disordered" evidence="1">
    <location>
        <begin position="76"/>
        <end position="99"/>
    </location>
</feature>
<sequence>MANTLLLKSLNHISIGCASVEKSVDFYVNVLGFSPIKRPSSLNFNGAWQNLVDQFMGVVVQGLQHLGEGENVLDRAGSNARSTRGSGMVGGAHSEGAPE</sequence>
<evidence type="ECO:0000256" key="1">
    <source>
        <dbReference type="SAM" id="MobiDB-lite"/>
    </source>
</evidence>
<dbReference type="EMBL" id="JBGMDY010000007">
    <property type="protein sequence ID" value="KAL2327057.1"/>
    <property type="molecule type" value="Genomic_DNA"/>
</dbReference>
<reference evidence="3 4" key="1">
    <citation type="submission" date="2024-08" db="EMBL/GenBank/DDBJ databases">
        <title>Insights into the chromosomal genome structure of Flemingia macrophylla.</title>
        <authorList>
            <person name="Ding Y."/>
            <person name="Zhao Y."/>
            <person name="Bi W."/>
            <person name="Wu M."/>
            <person name="Zhao G."/>
            <person name="Gong Y."/>
            <person name="Li W."/>
            <person name="Zhang P."/>
        </authorList>
    </citation>
    <scope>NUCLEOTIDE SEQUENCE [LARGE SCALE GENOMIC DNA]</scope>
    <source>
        <strain evidence="3">DYQJB</strain>
        <tissue evidence="3">Leaf</tissue>
    </source>
</reference>
<dbReference type="Proteomes" id="UP001603857">
    <property type="component" value="Unassembled WGS sequence"/>
</dbReference>
<proteinExistence type="predicted"/>
<dbReference type="SUPFAM" id="SSF54593">
    <property type="entry name" value="Glyoxalase/Bleomycin resistance protein/Dihydroxybiphenyl dioxygenase"/>
    <property type="match status" value="1"/>
</dbReference>
<organism evidence="3 4">
    <name type="scientific">Flemingia macrophylla</name>
    <dbReference type="NCBI Taxonomy" id="520843"/>
    <lineage>
        <taxon>Eukaryota</taxon>
        <taxon>Viridiplantae</taxon>
        <taxon>Streptophyta</taxon>
        <taxon>Embryophyta</taxon>
        <taxon>Tracheophyta</taxon>
        <taxon>Spermatophyta</taxon>
        <taxon>Magnoliopsida</taxon>
        <taxon>eudicotyledons</taxon>
        <taxon>Gunneridae</taxon>
        <taxon>Pentapetalae</taxon>
        <taxon>rosids</taxon>
        <taxon>fabids</taxon>
        <taxon>Fabales</taxon>
        <taxon>Fabaceae</taxon>
        <taxon>Papilionoideae</taxon>
        <taxon>50 kb inversion clade</taxon>
        <taxon>NPAAA clade</taxon>
        <taxon>indigoferoid/millettioid clade</taxon>
        <taxon>Phaseoleae</taxon>
        <taxon>Flemingia</taxon>
    </lineage>
</organism>
<accession>A0ABD1LU49</accession>
<dbReference type="InterPro" id="IPR004360">
    <property type="entry name" value="Glyas_Fos-R_dOase_dom"/>
</dbReference>
<evidence type="ECO:0000313" key="4">
    <source>
        <dbReference type="Proteomes" id="UP001603857"/>
    </source>
</evidence>
<gene>
    <name evidence="3" type="ORF">Fmac_020484</name>
</gene>
<keyword evidence="4" id="KW-1185">Reference proteome</keyword>
<feature type="domain" description="Glyoxalase/fosfomycin resistance/dioxygenase" evidence="2">
    <location>
        <begin position="10"/>
        <end position="40"/>
    </location>
</feature>
<dbReference type="PANTHER" id="PTHR46142:SF14">
    <property type="entry name" value="METHYLMALONYL-COA EPIMERASE, MITOCHONDRIAL-LIKE"/>
    <property type="match status" value="1"/>
</dbReference>
<evidence type="ECO:0000313" key="3">
    <source>
        <dbReference type="EMBL" id="KAL2327057.1"/>
    </source>
</evidence>